<organism evidence="1 2">
    <name type="scientific">Catharanthus roseus</name>
    <name type="common">Madagascar periwinkle</name>
    <name type="synonym">Vinca rosea</name>
    <dbReference type="NCBI Taxonomy" id="4058"/>
    <lineage>
        <taxon>Eukaryota</taxon>
        <taxon>Viridiplantae</taxon>
        <taxon>Streptophyta</taxon>
        <taxon>Embryophyta</taxon>
        <taxon>Tracheophyta</taxon>
        <taxon>Spermatophyta</taxon>
        <taxon>Magnoliopsida</taxon>
        <taxon>eudicotyledons</taxon>
        <taxon>Gunneridae</taxon>
        <taxon>Pentapetalae</taxon>
        <taxon>asterids</taxon>
        <taxon>lamiids</taxon>
        <taxon>Gentianales</taxon>
        <taxon>Apocynaceae</taxon>
        <taxon>Rauvolfioideae</taxon>
        <taxon>Vinceae</taxon>
        <taxon>Catharanthinae</taxon>
        <taxon>Catharanthus</taxon>
    </lineage>
</organism>
<reference evidence="2" key="1">
    <citation type="journal article" date="2023" name="Nat. Plants">
        <title>Single-cell RNA sequencing provides a high-resolution roadmap for understanding the multicellular compartmentation of specialized metabolism.</title>
        <authorList>
            <person name="Sun S."/>
            <person name="Shen X."/>
            <person name="Li Y."/>
            <person name="Li Y."/>
            <person name="Wang S."/>
            <person name="Li R."/>
            <person name="Zhang H."/>
            <person name="Shen G."/>
            <person name="Guo B."/>
            <person name="Wei J."/>
            <person name="Xu J."/>
            <person name="St-Pierre B."/>
            <person name="Chen S."/>
            <person name="Sun C."/>
        </authorList>
    </citation>
    <scope>NUCLEOTIDE SEQUENCE [LARGE SCALE GENOMIC DNA]</scope>
</reference>
<comment type="caution">
    <text evidence="1">The sequence shown here is derived from an EMBL/GenBank/DDBJ whole genome shotgun (WGS) entry which is preliminary data.</text>
</comment>
<dbReference type="Proteomes" id="UP001060085">
    <property type="component" value="Linkage Group LG06"/>
</dbReference>
<name>A0ACC0A656_CATRO</name>
<proteinExistence type="predicted"/>
<protein>
    <submittedName>
        <fullName evidence="1">Uncharacterized protein</fullName>
    </submittedName>
</protein>
<keyword evidence="2" id="KW-1185">Reference proteome</keyword>
<accession>A0ACC0A656</accession>
<evidence type="ECO:0000313" key="1">
    <source>
        <dbReference type="EMBL" id="KAI5655890.1"/>
    </source>
</evidence>
<gene>
    <name evidence="1" type="ORF">M9H77_24683</name>
</gene>
<sequence>MADETPQPTLNPPPSNAVEEEVVTEPPLASVGSSMEAMLEKEPISASTPSASHEEAAPAVTVVEKEAPLSLAPPHPPPALAEEKVTVTLTDKDVPAVSRPLSAALAEPQESESPPQLPPPPAQGQVDIESEKTNPVEVKRAPESLASFKEESNKLSDLSDSERNALEDFKFLIQDALDNHTLTTPLPSKAQPTPPAEPVAEQAEKSEISTSPEEASIWGVPLMKDDRTDVILLKFLRARDFDVRKAFVMLKNTLIWRKEYNVDALIDENLGDHLEKIVFMHGHDKEGHPVCYNVYGEFQNKELYNKTFADEEKRSRFLRWRIQFLERSIRNLDFRPGGISTVFQVSDLRNSPGPGKRELRIATRQSLYLLQDNYPEFVAKQVFINVPWWYLAFFTMISPFTTQRTKSKFVFSGPAKTADTLFKYISPEQVPIQYGGLSVDFCECNPEFTVEDPATEITVKPATKQTVEIIVNEKCIIVWELRVVGWEVSYSSEYVPNKEGYTVIIQKPRRMTSTDEPVVSSSFRISELGKILLTIDNPTTKKKKLLYRFKVLPYSD</sequence>
<evidence type="ECO:0000313" key="2">
    <source>
        <dbReference type="Proteomes" id="UP001060085"/>
    </source>
</evidence>
<dbReference type="EMBL" id="CM044706">
    <property type="protein sequence ID" value="KAI5655890.1"/>
    <property type="molecule type" value="Genomic_DNA"/>
</dbReference>